<name>A0ABV8DC35_9BURK</name>
<keyword evidence="2" id="KW-1185">Reference proteome</keyword>
<proteinExistence type="predicted"/>
<protein>
    <submittedName>
        <fullName evidence="1">Uncharacterized protein</fullName>
    </submittedName>
</protein>
<accession>A0ABV8DC35</accession>
<reference evidence="2" key="1">
    <citation type="journal article" date="2019" name="Int. J. Syst. Evol. Microbiol.">
        <title>The Global Catalogue of Microorganisms (GCM) 10K type strain sequencing project: providing services to taxonomists for standard genome sequencing and annotation.</title>
        <authorList>
            <consortium name="The Broad Institute Genomics Platform"/>
            <consortium name="The Broad Institute Genome Sequencing Center for Infectious Disease"/>
            <person name="Wu L."/>
            <person name="Ma J."/>
        </authorList>
    </citation>
    <scope>NUCLEOTIDE SEQUENCE [LARGE SCALE GENOMIC DNA]</scope>
    <source>
        <strain evidence="2">CCUG 2113</strain>
    </source>
</reference>
<gene>
    <name evidence="1" type="ORF">ACFOW3_15415</name>
</gene>
<dbReference type="Proteomes" id="UP001595693">
    <property type="component" value="Unassembled WGS sequence"/>
</dbReference>
<evidence type="ECO:0000313" key="1">
    <source>
        <dbReference type="EMBL" id="MFC3935999.1"/>
    </source>
</evidence>
<comment type="caution">
    <text evidence="1">The sequence shown here is derived from an EMBL/GenBank/DDBJ whole genome shotgun (WGS) entry which is preliminary data.</text>
</comment>
<sequence length="83" mass="8730">MPSTLSTGFGQTGILANSPNNYDTLQPGQYRLTNVTLVPGIPVFSTEEIYKLSNGAGTPDISVKFQSMIGHAAGAIVINVYAI</sequence>
<dbReference type="RefSeq" id="WP_055393637.1">
    <property type="nucleotide sequence ID" value="NZ_CP192460.1"/>
</dbReference>
<organism evidence="1 2">
    <name type="scientific">Acidovorax facilis</name>
    <dbReference type="NCBI Taxonomy" id="12917"/>
    <lineage>
        <taxon>Bacteria</taxon>
        <taxon>Pseudomonadati</taxon>
        <taxon>Pseudomonadota</taxon>
        <taxon>Betaproteobacteria</taxon>
        <taxon>Burkholderiales</taxon>
        <taxon>Comamonadaceae</taxon>
        <taxon>Acidovorax</taxon>
    </lineage>
</organism>
<evidence type="ECO:0000313" key="2">
    <source>
        <dbReference type="Proteomes" id="UP001595693"/>
    </source>
</evidence>
<dbReference type="EMBL" id="JBHSAJ010000047">
    <property type="protein sequence ID" value="MFC3935999.1"/>
    <property type="molecule type" value="Genomic_DNA"/>
</dbReference>